<evidence type="ECO:0000256" key="5">
    <source>
        <dbReference type="ARBA" id="ARBA00023136"/>
    </source>
</evidence>
<dbReference type="VEuPathDB" id="FungiDB:sr14603"/>
<dbReference type="AlphaFoldDB" id="E6ZM14"/>
<dbReference type="GO" id="GO:0016746">
    <property type="term" value="F:acyltransferase activity"/>
    <property type="evidence" value="ECO:0007669"/>
    <property type="project" value="UniProtKB-KW"/>
</dbReference>
<evidence type="ECO:0000256" key="2">
    <source>
        <dbReference type="ARBA" id="ARBA00022692"/>
    </source>
</evidence>
<protein>
    <recommendedName>
        <fullName evidence="10">Phospholipid/glycerol acyltransferase domain-containing protein</fullName>
    </recommendedName>
</protein>
<accession>E6ZM14</accession>
<proteinExistence type="predicted"/>
<name>E6ZM14_SPORE</name>
<feature type="transmembrane region" description="Helical" evidence="7">
    <location>
        <begin position="34"/>
        <end position="57"/>
    </location>
</feature>
<evidence type="ECO:0000256" key="1">
    <source>
        <dbReference type="ARBA" id="ARBA00022679"/>
    </source>
</evidence>
<evidence type="ECO:0000256" key="7">
    <source>
        <dbReference type="SAM" id="Phobius"/>
    </source>
</evidence>
<evidence type="ECO:0000313" key="8">
    <source>
        <dbReference type="EMBL" id="CBQ68271.1"/>
    </source>
</evidence>
<keyword evidence="5 7" id="KW-0472">Membrane</keyword>
<gene>
    <name evidence="8" type="ORF">sr14603</name>
</gene>
<organism evidence="8 9">
    <name type="scientific">Sporisorium reilianum (strain SRZ2)</name>
    <name type="common">Maize head smut fungus</name>
    <dbReference type="NCBI Taxonomy" id="999809"/>
    <lineage>
        <taxon>Eukaryota</taxon>
        <taxon>Fungi</taxon>
        <taxon>Dikarya</taxon>
        <taxon>Basidiomycota</taxon>
        <taxon>Ustilaginomycotina</taxon>
        <taxon>Ustilaginomycetes</taxon>
        <taxon>Ustilaginales</taxon>
        <taxon>Ustilaginaceae</taxon>
        <taxon>Sporisorium</taxon>
    </lineage>
</organism>
<keyword evidence="6" id="KW-0012">Acyltransferase</keyword>
<dbReference type="Proteomes" id="UP000008867">
    <property type="component" value="Chromosome 10"/>
</dbReference>
<dbReference type="PANTHER" id="PTHR23063">
    <property type="entry name" value="PHOSPHOLIPID ACYLTRANSFERASE"/>
    <property type="match status" value="1"/>
</dbReference>
<sequence length="343" mass="36091">MAEKFSKFRDPGTGIQVFLTPVVASSSSSTLASVLLPLFAVLGVVRALVGGVCWALYVLFGWAGFLRAVLFALGFVRLGVEEVSSSSRRRGAASKGELVVANHSSWIDLLVLAWVYPGLRFVVPVIEESAAATPSEGAKKRGAPKANAMSANTRIVTPASTASTAAPAIVGYTLLTLPAALRFVGNLPPTRALLPSSTRILPTLAAALSSSSQALAFFPELVTSNNRALLHITALPSSAPTTAKCNVMTLKYSAPTQTSVSAVYTVGQPTHSIAAHLARILFASSPVRGVSVKRTDVSALDSEAWGEHVVAVMSGMARLKQTSIAWWSKREFLAMVSARSKRA</sequence>
<reference evidence="8 9" key="1">
    <citation type="journal article" date="2010" name="Science">
        <title>Pathogenicity determinants in smut fungi revealed by genome comparison.</title>
        <authorList>
            <person name="Schirawski J."/>
            <person name="Mannhaupt G."/>
            <person name="Muench K."/>
            <person name="Brefort T."/>
            <person name="Schipper K."/>
            <person name="Doehlemann G."/>
            <person name="Di Stasio M."/>
            <person name="Roessel N."/>
            <person name="Mendoza-Mendoza A."/>
            <person name="Pester D."/>
            <person name="Mueller O."/>
            <person name="Winterberg B."/>
            <person name="Meyer E."/>
            <person name="Ghareeb H."/>
            <person name="Wollenberg T."/>
            <person name="Muensterkoetter M."/>
            <person name="Wong P."/>
            <person name="Walter M."/>
            <person name="Stukenbrock E."/>
            <person name="Gueldener U."/>
            <person name="Kahmann R."/>
        </authorList>
    </citation>
    <scope>NUCLEOTIDE SEQUENCE [LARGE SCALE GENOMIC DNA]</scope>
    <source>
        <strain evidence="9">SRZ2</strain>
    </source>
</reference>
<evidence type="ECO:0000256" key="6">
    <source>
        <dbReference type="ARBA" id="ARBA00023315"/>
    </source>
</evidence>
<keyword evidence="3 7" id="KW-1133">Transmembrane helix</keyword>
<dbReference type="HOGENOM" id="CLU_946631_0_0_1"/>
<keyword evidence="1" id="KW-0808">Transferase</keyword>
<dbReference type="eggNOG" id="KOG2898">
    <property type="taxonomic scope" value="Eukaryota"/>
</dbReference>
<evidence type="ECO:0000256" key="4">
    <source>
        <dbReference type="ARBA" id="ARBA00023098"/>
    </source>
</evidence>
<dbReference type="EMBL" id="FQ311431">
    <property type="protein sequence ID" value="CBQ68271.1"/>
    <property type="molecule type" value="Genomic_DNA"/>
</dbReference>
<keyword evidence="2 7" id="KW-0812">Transmembrane</keyword>
<keyword evidence="9" id="KW-1185">Reference proteome</keyword>
<evidence type="ECO:0000313" key="9">
    <source>
        <dbReference type="Proteomes" id="UP000008867"/>
    </source>
</evidence>
<dbReference type="GO" id="GO:0006629">
    <property type="term" value="P:lipid metabolic process"/>
    <property type="evidence" value="ECO:0007669"/>
    <property type="project" value="UniProtKB-KW"/>
</dbReference>
<keyword evidence="4" id="KW-0443">Lipid metabolism</keyword>
<evidence type="ECO:0008006" key="10">
    <source>
        <dbReference type="Google" id="ProtNLM"/>
    </source>
</evidence>
<dbReference type="OrthoDB" id="272512at2759"/>
<dbReference type="PANTHER" id="PTHR23063:SF60">
    <property type="entry name" value="LYSOPHOSPHATIDIC ACID:OLEOYL-COA ACYLTRANSFERASE 1"/>
    <property type="match status" value="1"/>
</dbReference>
<evidence type="ECO:0000256" key="3">
    <source>
        <dbReference type="ARBA" id="ARBA00022989"/>
    </source>
</evidence>